<evidence type="ECO:0000313" key="3">
    <source>
        <dbReference type="EMBL" id="PBK96182.1"/>
    </source>
</evidence>
<sequence length="184" mass="20466">MTLNCLILEFLFHDVYTSIIAVTLWTISLMDESLWWRVDYLITGITGGINTIPVNITIIWHCWVLWDCQCVPVMKAMQILSDLQGAGDVESTMIYTLMLIMYLALEGRNTMAAYYADIVVAYVRAIALTLLVLCVAAGSMSISSDEESNTSRNISDINFRPMGENSSSSNPSDKSFSGSLRTHS</sequence>
<proteinExistence type="predicted"/>
<keyword evidence="2" id="KW-1133">Transmembrane helix</keyword>
<feature type="transmembrane region" description="Helical" evidence="2">
    <location>
        <begin position="112"/>
        <end position="138"/>
    </location>
</feature>
<name>A0A2H3DXM3_ARMGA</name>
<dbReference type="AlphaFoldDB" id="A0A2H3DXM3"/>
<evidence type="ECO:0000313" key="4">
    <source>
        <dbReference type="Proteomes" id="UP000217790"/>
    </source>
</evidence>
<keyword evidence="2" id="KW-0812">Transmembrane</keyword>
<feature type="compositionally biased region" description="Low complexity" evidence="1">
    <location>
        <begin position="166"/>
        <end position="184"/>
    </location>
</feature>
<dbReference type="InParanoid" id="A0A2H3DXM3"/>
<protein>
    <submittedName>
        <fullName evidence="3">Uncharacterized protein</fullName>
    </submittedName>
</protein>
<feature type="transmembrane region" description="Helical" evidence="2">
    <location>
        <begin position="6"/>
        <end position="28"/>
    </location>
</feature>
<keyword evidence="2" id="KW-0472">Membrane</keyword>
<feature type="transmembrane region" description="Helical" evidence="2">
    <location>
        <begin position="86"/>
        <end position="105"/>
    </location>
</feature>
<organism evidence="3 4">
    <name type="scientific">Armillaria gallica</name>
    <name type="common">Bulbous honey fungus</name>
    <name type="synonym">Armillaria bulbosa</name>
    <dbReference type="NCBI Taxonomy" id="47427"/>
    <lineage>
        <taxon>Eukaryota</taxon>
        <taxon>Fungi</taxon>
        <taxon>Dikarya</taxon>
        <taxon>Basidiomycota</taxon>
        <taxon>Agaricomycotina</taxon>
        <taxon>Agaricomycetes</taxon>
        <taxon>Agaricomycetidae</taxon>
        <taxon>Agaricales</taxon>
        <taxon>Marasmiineae</taxon>
        <taxon>Physalacriaceae</taxon>
        <taxon>Armillaria</taxon>
    </lineage>
</organism>
<dbReference type="Proteomes" id="UP000217790">
    <property type="component" value="Unassembled WGS sequence"/>
</dbReference>
<accession>A0A2H3DXM3</accession>
<reference evidence="4" key="1">
    <citation type="journal article" date="2017" name="Nat. Ecol. Evol.">
        <title>Genome expansion and lineage-specific genetic innovations in the forest pathogenic fungi Armillaria.</title>
        <authorList>
            <person name="Sipos G."/>
            <person name="Prasanna A.N."/>
            <person name="Walter M.C."/>
            <person name="O'Connor E."/>
            <person name="Balint B."/>
            <person name="Krizsan K."/>
            <person name="Kiss B."/>
            <person name="Hess J."/>
            <person name="Varga T."/>
            <person name="Slot J."/>
            <person name="Riley R."/>
            <person name="Boka B."/>
            <person name="Rigling D."/>
            <person name="Barry K."/>
            <person name="Lee J."/>
            <person name="Mihaltcheva S."/>
            <person name="LaButti K."/>
            <person name="Lipzen A."/>
            <person name="Waldron R."/>
            <person name="Moloney N.M."/>
            <person name="Sperisen C."/>
            <person name="Kredics L."/>
            <person name="Vagvoelgyi C."/>
            <person name="Patrignani A."/>
            <person name="Fitzpatrick D."/>
            <person name="Nagy I."/>
            <person name="Doyle S."/>
            <person name="Anderson J.B."/>
            <person name="Grigoriev I.V."/>
            <person name="Gueldener U."/>
            <person name="Muensterkoetter M."/>
            <person name="Nagy L.G."/>
        </authorList>
    </citation>
    <scope>NUCLEOTIDE SEQUENCE [LARGE SCALE GENOMIC DNA]</scope>
    <source>
        <strain evidence="4">Ar21-2</strain>
    </source>
</reference>
<feature type="region of interest" description="Disordered" evidence="1">
    <location>
        <begin position="144"/>
        <end position="184"/>
    </location>
</feature>
<gene>
    <name evidence="3" type="ORF">ARMGADRAFT_1028378</name>
</gene>
<evidence type="ECO:0000256" key="1">
    <source>
        <dbReference type="SAM" id="MobiDB-lite"/>
    </source>
</evidence>
<feature type="transmembrane region" description="Helical" evidence="2">
    <location>
        <begin position="40"/>
        <end position="66"/>
    </location>
</feature>
<keyword evidence="4" id="KW-1185">Reference proteome</keyword>
<evidence type="ECO:0000256" key="2">
    <source>
        <dbReference type="SAM" id="Phobius"/>
    </source>
</evidence>
<dbReference type="EMBL" id="KZ293651">
    <property type="protein sequence ID" value="PBK96182.1"/>
    <property type="molecule type" value="Genomic_DNA"/>
</dbReference>